<accession>A0AAV8FG45</accession>
<reference evidence="3" key="1">
    <citation type="submission" date="2022-08" db="EMBL/GenBank/DDBJ databases">
        <authorList>
            <person name="Marques A."/>
        </authorList>
    </citation>
    <scope>NUCLEOTIDE SEQUENCE</scope>
    <source>
        <strain evidence="3">RhyPub2mFocal</strain>
        <tissue evidence="3">Leaves</tissue>
    </source>
</reference>
<evidence type="ECO:0000256" key="1">
    <source>
        <dbReference type="SAM" id="MobiDB-lite"/>
    </source>
</evidence>
<dbReference type="EMBL" id="JAMFTS010000002">
    <property type="protein sequence ID" value="KAJ4790066.1"/>
    <property type="molecule type" value="Genomic_DNA"/>
</dbReference>
<evidence type="ECO:0000313" key="4">
    <source>
        <dbReference type="Proteomes" id="UP001140206"/>
    </source>
</evidence>
<dbReference type="Gene3D" id="1.10.340.30">
    <property type="entry name" value="Hypothetical protein, domain 2"/>
    <property type="match status" value="1"/>
</dbReference>
<dbReference type="SMART" id="SM00478">
    <property type="entry name" value="ENDO3c"/>
    <property type="match status" value="1"/>
</dbReference>
<organism evidence="3 4">
    <name type="scientific">Rhynchospora pubera</name>
    <dbReference type="NCBI Taxonomy" id="906938"/>
    <lineage>
        <taxon>Eukaryota</taxon>
        <taxon>Viridiplantae</taxon>
        <taxon>Streptophyta</taxon>
        <taxon>Embryophyta</taxon>
        <taxon>Tracheophyta</taxon>
        <taxon>Spermatophyta</taxon>
        <taxon>Magnoliopsida</taxon>
        <taxon>Liliopsida</taxon>
        <taxon>Poales</taxon>
        <taxon>Cyperaceae</taxon>
        <taxon>Cyperoideae</taxon>
        <taxon>Rhynchosporeae</taxon>
        <taxon>Rhynchospora</taxon>
    </lineage>
</organism>
<dbReference type="SUPFAM" id="SSF48150">
    <property type="entry name" value="DNA-glycosylase"/>
    <property type="match status" value="1"/>
</dbReference>
<keyword evidence="4" id="KW-1185">Reference proteome</keyword>
<dbReference type="GO" id="GO:0140097">
    <property type="term" value="F:catalytic activity, acting on DNA"/>
    <property type="evidence" value="ECO:0007669"/>
    <property type="project" value="UniProtKB-ARBA"/>
</dbReference>
<dbReference type="GO" id="GO:0016787">
    <property type="term" value="F:hydrolase activity"/>
    <property type="evidence" value="ECO:0007669"/>
    <property type="project" value="UniProtKB-ARBA"/>
</dbReference>
<dbReference type="GO" id="GO:0006284">
    <property type="term" value="P:base-excision repair"/>
    <property type="evidence" value="ECO:0007669"/>
    <property type="project" value="InterPro"/>
</dbReference>
<dbReference type="InterPro" id="IPR003265">
    <property type="entry name" value="HhH-GPD_domain"/>
</dbReference>
<dbReference type="InterPro" id="IPR011257">
    <property type="entry name" value="DNA_glycosylase"/>
</dbReference>
<evidence type="ECO:0000313" key="3">
    <source>
        <dbReference type="EMBL" id="KAJ4790066.1"/>
    </source>
</evidence>
<gene>
    <name evidence="3" type="ORF">LUZ62_041312</name>
</gene>
<protein>
    <submittedName>
        <fullName evidence="3">DEMETER-like protein 2</fullName>
    </submittedName>
</protein>
<comment type="caution">
    <text evidence="3">The sequence shown here is derived from an EMBL/GenBank/DDBJ whole genome shotgun (WGS) entry which is preliminary data.</text>
</comment>
<dbReference type="PANTHER" id="PTHR47203">
    <property type="match status" value="1"/>
</dbReference>
<dbReference type="PANTHER" id="PTHR47203:SF1">
    <property type="entry name" value="HYPOTHETICAL BASE EXCISION DNA REPAIR PROTEIN (EUROFUNG)"/>
    <property type="match status" value="1"/>
</dbReference>
<feature type="domain" description="HhH-GPD" evidence="2">
    <location>
        <begin position="93"/>
        <end position="251"/>
    </location>
</feature>
<name>A0AAV8FG45_9POAL</name>
<dbReference type="Pfam" id="PF00730">
    <property type="entry name" value="HhH-GPD"/>
    <property type="match status" value="1"/>
</dbReference>
<sequence length="282" mass="31653">MFKIREPSKKVWQTNQASPFPNNASETRFQAQNPTRHFGAPTPEQCRSVRDSLLSLHGFPAEFAEFRRSRLESGPQSQSESESVLDGVVITLLSQNTTDANSRKAFQRLKSAFPTWNEVLDAESDALEDAIRCGGLARTKAARIKALLQTLKLKGCSHLCLEYLRDLPVHTVKAELSQFKGIGPKTVACVLMFYLHKDDFPVDTHVFQITKAIGWIPRTATRETAYLHLNNTIPNELKFDLNCLLVTHGKLCRSCKQQHNKSLDNSSALCPLLAYANVNKQE</sequence>
<dbReference type="InterPro" id="IPR023170">
    <property type="entry name" value="HhH_base_excis_C"/>
</dbReference>
<proteinExistence type="predicted"/>
<dbReference type="AlphaFoldDB" id="A0AAV8FG45"/>
<dbReference type="CDD" id="cd00056">
    <property type="entry name" value="ENDO3c"/>
    <property type="match status" value="1"/>
</dbReference>
<feature type="region of interest" description="Disordered" evidence="1">
    <location>
        <begin position="1"/>
        <end position="27"/>
    </location>
</feature>
<evidence type="ECO:0000259" key="2">
    <source>
        <dbReference type="SMART" id="SM00478"/>
    </source>
</evidence>
<feature type="compositionally biased region" description="Polar residues" evidence="1">
    <location>
        <begin position="11"/>
        <end position="27"/>
    </location>
</feature>
<dbReference type="Gene3D" id="1.10.1670.10">
    <property type="entry name" value="Helix-hairpin-Helix base-excision DNA repair enzymes (C-terminal)"/>
    <property type="match status" value="1"/>
</dbReference>
<dbReference type="Proteomes" id="UP001140206">
    <property type="component" value="Chromosome 2"/>
</dbReference>